<dbReference type="PROSITE" id="PS00893">
    <property type="entry name" value="NUDIX_BOX"/>
    <property type="match status" value="1"/>
</dbReference>
<evidence type="ECO:0000259" key="3">
    <source>
        <dbReference type="PROSITE" id="PS51462"/>
    </source>
</evidence>
<dbReference type="PROSITE" id="PS51462">
    <property type="entry name" value="NUDIX"/>
    <property type="match status" value="1"/>
</dbReference>
<evidence type="ECO:0000313" key="6">
    <source>
        <dbReference type="Proteomes" id="UP000254330"/>
    </source>
</evidence>
<name>A0A2U3AFX7_9BACL</name>
<dbReference type="Gene3D" id="3.90.79.10">
    <property type="entry name" value="Nucleoside Triphosphate Pyrophosphohydrolase"/>
    <property type="match status" value="1"/>
</dbReference>
<evidence type="ECO:0000313" key="4">
    <source>
        <dbReference type="EMBL" id="STX09263.1"/>
    </source>
</evidence>
<dbReference type="AlphaFoldDB" id="A0A2U3AFX7"/>
<dbReference type="FunFam" id="3.90.79.10:FF:000024">
    <property type="entry name" value="ADP-ribose pyrophosphatase"/>
    <property type="match status" value="1"/>
</dbReference>
<dbReference type="EC" id="3.6.1.13" evidence="4"/>
<dbReference type="Proteomes" id="UP000254330">
    <property type="component" value="Unassembled WGS sequence"/>
</dbReference>
<dbReference type="GO" id="GO:0005829">
    <property type="term" value="C:cytosol"/>
    <property type="evidence" value="ECO:0007669"/>
    <property type="project" value="TreeGrafter"/>
</dbReference>
<dbReference type="RefSeq" id="WP_109348685.1">
    <property type="nucleotide sequence ID" value="NZ_BJUE01000014.1"/>
</dbReference>
<evidence type="ECO:0000313" key="5">
    <source>
        <dbReference type="EMBL" id="TDR39814.1"/>
    </source>
</evidence>
<dbReference type="GO" id="GO:0019693">
    <property type="term" value="P:ribose phosphate metabolic process"/>
    <property type="evidence" value="ECO:0007669"/>
    <property type="project" value="TreeGrafter"/>
</dbReference>
<keyword evidence="7" id="KW-1185">Reference proteome</keyword>
<dbReference type="GO" id="GO:0047631">
    <property type="term" value="F:ADP-ribose diphosphatase activity"/>
    <property type="evidence" value="ECO:0007669"/>
    <property type="project" value="UniProtKB-EC"/>
</dbReference>
<sequence>MNKKFEEKTISTEPIYNGRIIKVQKDLVTLPNGKTASRELVKHPGAVGIIPITAGGKLIVVEQYRKALERSLIEIPAGKLEPGEKPATTAIRELEEETGMGANQFDYLQTIATSPGFANEEIHLFIARDLYKIAQPASLDEDEFVELMEIDLEEAEAMIANGAISDAKTVIAVMWMRLNIQSIKK</sequence>
<dbReference type="Proteomes" id="UP000294641">
    <property type="component" value="Unassembled WGS sequence"/>
</dbReference>
<comment type="caution">
    <text evidence="4">The sequence shown here is derived from an EMBL/GenBank/DDBJ whole genome shotgun (WGS) entry which is preliminary data.</text>
</comment>
<dbReference type="SUPFAM" id="SSF55811">
    <property type="entry name" value="Nudix"/>
    <property type="match status" value="1"/>
</dbReference>
<evidence type="ECO:0000256" key="2">
    <source>
        <dbReference type="ARBA" id="ARBA00022801"/>
    </source>
</evidence>
<evidence type="ECO:0000313" key="7">
    <source>
        <dbReference type="Proteomes" id="UP000294641"/>
    </source>
</evidence>
<accession>A0A2U3AFX7</accession>
<dbReference type="PANTHER" id="PTHR11839:SF18">
    <property type="entry name" value="NUDIX HYDROLASE DOMAIN-CONTAINING PROTEIN"/>
    <property type="match status" value="1"/>
</dbReference>
<reference evidence="4 6" key="1">
    <citation type="submission" date="2018-06" db="EMBL/GenBank/DDBJ databases">
        <authorList>
            <consortium name="Pathogen Informatics"/>
            <person name="Doyle S."/>
        </authorList>
    </citation>
    <scope>NUCLEOTIDE SEQUENCE [LARGE SCALE GENOMIC DNA]</scope>
    <source>
        <strain evidence="4 6">NCTC10597</strain>
    </source>
</reference>
<proteinExistence type="predicted"/>
<organism evidence="4 6">
    <name type="scientific">Kurthia zopfii</name>
    <dbReference type="NCBI Taxonomy" id="1650"/>
    <lineage>
        <taxon>Bacteria</taxon>
        <taxon>Bacillati</taxon>
        <taxon>Bacillota</taxon>
        <taxon>Bacilli</taxon>
        <taxon>Bacillales</taxon>
        <taxon>Caryophanaceae</taxon>
        <taxon>Kurthia</taxon>
    </lineage>
</organism>
<feature type="domain" description="Nudix hydrolase" evidence="3">
    <location>
        <begin position="42"/>
        <end position="172"/>
    </location>
</feature>
<dbReference type="GO" id="GO:0006753">
    <property type="term" value="P:nucleoside phosphate metabolic process"/>
    <property type="evidence" value="ECO:0007669"/>
    <property type="project" value="TreeGrafter"/>
</dbReference>
<comment type="cofactor">
    <cofactor evidence="1">
        <name>Mg(2+)</name>
        <dbReference type="ChEBI" id="CHEBI:18420"/>
    </cofactor>
</comment>
<dbReference type="OrthoDB" id="9806150at2"/>
<keyword evidence="2 4" id="KW-0378">Hydrolase</keyword>
<dbReference type="InterPro" id="IPR000086">
    <property type="entry name" value="NUDIX_hydrolase_dom"/>
</dbReference>
<dbReference type="EMBL" id="SNZG01000010">
    <property type="protein sequence ID" value="TDR39814.1"/>
    <property type="molecule type" value="Genomic_DNA"/>
</dbReference>
<dbReference type="InterPro" id="IPR020084">
    <property type="entry name" value="NUDIX_hydrolase_CS"/>
</dbReference>
<dbReference type="InterPro" id="IPR015797">
    <property type="entry name" value="NUDIX_hydrolase-like_dom_sf"/>
</dbReference>
<dbReference type="EMBL" id="UGNP01000001">
    <property type="protein sequence ID" value="STX09263.1"/>
    <property type="molecule type" value="Genomic_DNA"/>
</dbReference>
<dbReference type="PANTHER" id="PTHR11839">
    <property type="entry name" value="UDP/ADP-SUGAR PYROPHOSPHATASE"/>
    <property type="match status" value="1"/>
</dbReference>
<protein>
    <submittedName>
        <fullName evidence="4">ADP-ribose pyrophosphatase</fullName>
        <ecNumber evidence="4">3.6.1.13</ecNumber>
    </submittedName>
</protein>
<dbReference type="Pfam" id="PF00293">
    <property type="entry name" value="NUDIX"/>
    <property type="match status" value="1"/>
</dbReference>
<evidence type="ECO:0000256" key="1">
    <source>
        <dbReference type="ARBA" id="ARBA00001946"/>
    </source>
</evidence>
<gene>
    <name evidence="4" type="primary">nudF</name>
    <name evidence="5" type="ORF">DFR61_11030</name>
    <name evidence="4" type="ORF">NCTC10597_00934</name>
</gene>
<reference evidence="5 7" key="2">
    <citation type="submission" date="2019-03" db="EMBL/GenBank/DDBJ databases">
        <title>Genomic Encyclopedia of Type Strains, Phase IV (KMG-IV): sequencing the most valuable type-strain genomes for metagenomic binning, comparative biology and taxonomic classification.</title>
        <authorList>
            <person name="Goeker M."/>
        </authorList>
    </citation>
    <scope>NUCLEOTIDE SEQUENCE [LARGE SCALE GENOMIC DNA]</scope>
    <source>
        <strain evidence="5 7">DSM 20580</strain>
    </source>
</reference>